<evidence type="ECO:0000313" key="8">
    <source>
        <dbReference type="Proteomes" id="UP000267821"/>
    </source>
</evidence>
<dbReference type="STRING" id="1051890.A0A3N4L9F7"/>
<evidence type="ECO:0000256" key="5">
    <source>
        <dbReference type="ARBA" id="ARBA00034808"/>
    </source>
</evidence>
<keyword evidence="2" id="KW-0238">DNA-binding</keyword>
<comment type="catalytic activity">
    <reaction evidence="4">
        <text>Couples ATP hydrolysis with the unwinding of duplex DNA by translocating in the 3'-5' direction.</text>
        <dbReference type="EC" id="5.6.2.4"/>
    </reaction>
</comment>
<dbReference type="GO" id="GO:0003677">
    <property type="term" value="F:DNA binding"/>
    <property type="evidence" value="ECO:0007669"/>
    <property type="project" value="UniProtKB-KW"/>
</dbReference>
<dbReference type="OrthoDB" id="4507197at2759"/>
<evidence type="ECO:0000256" key="4">
    <source>
        <dbReference type="ARBA" id="ARBA00034617"/>
    </source>
</evidence>
<keyword evidence="3" id="KW-0413">Isomerase</keyword>
<comment type="similarity">
    <text evidence="1">Belongs to the helicase family. RecQ subfamily.</text>
</comment>
<proteinExistence type="inferred from homology"/>
<dbReference type="InterPro" id="IPR014001">
    <property type="entry name" value="Helicase_ATP-bd"/>
</dbReference>
<evidence type="ECO:0000259" key="6">
    <source>
        <dbReference type="PROSITE" id="PS51192"/>
    </source>
</evidence>
<dbReference type="GO" id="GO:0009378">
    <property type="term" value="F:four-way junction helicase activity"/>
    <property type="evidence" value="ECO:0007669"/>
    <property type="project" value="TreeGrafter"/>
</dbReference>
<dbReference type="GO" id="GO:0043138">
    <property type="term" value="F:3'-5' DNA helicase activity"/>
    <property type="evidence" value="ECO:0007669"/>
    <property type="project" value="UniProtKB-EC"/>
</dbReference>
<dbReference type="InterPro" id="IPR027417">
    <property type="entry name" value="P-loop_NTPase"/>
</dbReference>
<dbReference type="GO" id="GO:0005694">
    <property type="term" value="C:chromosome"/>
    <property type="evidence" value="ECO:0007669"/>
    <property type="project" value="TreeGrafter"/>
</dbReference>
<keyword evidence="8" id="KW-1185">Reference proteome</keyword>
<dbReference type="PROSITE" id="PS51192">
    <property type="entry name" value="HELICASE_ATP_BIND_1"/>
    <property type="match status" value="1"/>
</dbReference>
<dbReference type="GO" id="GO:0000724">
    <property type="term" value="P:double-strand break repair via homologous recombination"/>
    <property type="evidence" value="ECO:0007669"/>
    <property type="project" value="TreeGrafter"/>
</dbReference>
<dbReference type="SUPFAM" id="SSF52540">
    <property type="entry name" value="P-loop containing nucleoside triphosphate hydrolases"/>
    <property type="match status" value="1"/>
</dbReference>
<evidence type="ECO:0000313" key="7">
    <source>
        <dbReference type="EMBL" id="RPB18112.1"/>
    </source>
</evidence>
<dbReference type="AlphaFoldDB" id="A0A3N4L9F7"/>
<dbReference type="EC" id="5.6.2.4" evidence="5"/>
<reference evidence="7 8" key="1">
    <citation type="journal article" date="2018" name="Nat. Ecol. Evol.">
        <title>Pezizomycetes genomes reveal the molecular basis of ectomycorrhizal truffle lifestyle.</title>
        <authorList>
            <person name="Murat C."/>
            <person name="Payen T."/>
            <person name="Noel B."/>
            <person name="Kuo A."/>
            <person name="Morin E."/>
            <person name="Chen J."/>
            <person name="Kohler A."/>
            <person name="Krizsan K."/>
            <person name="Balestrini R."/>
            <person name="Da Silva C."/>
            <person name="Montanini B."/>
            <person name="Hainaut M."/>
            <person name="Levati E."/>
            <person name="Barry K.W."/>
            <person name="Belfiori B."/>
            <person name="Cichocki N."/>
            <person name="Clum A."/>
            <person name="Dockter R.B."/>
            <person name="Fauchery L."/>
            <person name="Guy J."/>
            <person name="Iotti M."/>
            <person name="Le Tacon F."/>
            <person name="Lindquist E.A."/>
            <person name="Lipzen A."/>
            <person name="Malagnac F."/>
            <person name="Mello A."/>
            <person name="Molinier V."/>
            <person name="Miyauchi S."/>
            <person name="Poulain J."/>
            <person name="Riccioni C."/>
            <person name="Rubini A."/>
            <person name="Sitrit Y."/>
            <person name="Splivallo R."/>
            <person name="Traeger S."/>
            <person name="Wang M."/>
            <person name="Zifcakova L."/>
            <person name="Wipf D."/>
            <person name="Zambonelli A."/>
            <person name="Paolocci F."/>
            <person name="Nowrousian M."/>
            <person name="Ottonello S."/>
            <person name="Baldrian P."/>
            <person name="Spatafora J.W."/>
            <person name="Henrissat B."/>
            <person name="Nagy L.G."/>
            <person name="Aury J.M."/>
            <person name="Wincker P."/>
            <person name="Grigoriev I.V."/>
            <person name="Bonfante P."/>
            <person name="Martin F.M."/>
        </authorList>
    </citation>
    <scope>NUCLEOTIDE SEQUENCE [LARGE SCALE GENOMIC DNA]</scope>
    <source>
        <strain evidence="7 8">ATCC MYA-4762</strain>
    </source>
</reference>
<dbReference type="PANTHER" id="PTHR13710">
    <property type="entry name" value="DNA HELICASE RECQ FAMILY MEMBER"/>
    <property type="match status" value="1"/>
</dbReference>
<protein>
    <recommendedName>
        <fullName evidence="5">DNA 3'-5' helicase</fullName>
        <ecNumber evidence="5">5.6.2.4</ecNumber>
    </recommendedName>
</protein>
<dbReference type="Gene3D" id="3.40.50.300">
    <property type="entry name" value="P-loop containing nucleotide triphosphate hydrolases"/>
    <property type="match status" value="2"/>
</dbReference>
<name>A0A3N4L9F7_9PEZI</name>
<gene>
    <name evidence="7" type="ORF">L211DRAFT_798361</name>
</gene>
<evidence type="ECO:0000256" key="1">
    <source>
        <dbReference type="ARBA" id="ARBA00005446"/>
    </source>
</evidence>
<sequence length="242" mass="27581">IVSGNFQIVLYAPEIVSSRNGSFWRRIVSKESVFKRWCGLLVVDEAYLIWGWYVQDSHLSFHADFLSLGNLRANFPNTPILTLSATMPPHIKSYVHKTLHLLTPTILYQGSINCPTISLMVVVIKYRAIPLKDLQPFIKESKDMLTTIVFVDDRVDYKVLAVEHHRSFQSEDSKAKLQELVRLFTSSCSQEYNAETLSLMHKQRVKIVFATACASNGIDFVGICRAIQYSLDPKQIDFCAFV</sequence>
<dbReference type="InParanoid" id="A0A3N4L9F7"/>
<accession>A0A3N4L9F7</accession>
<organism evidence="7 8">
    <name type="scientific">Terfezia boudieri ATCC MYA-4762</name>
    <dbReference type="NCBI Taxonomy" id="1051890"/>
    <lineage>
        <taxon>Eukaryota</taxon>
        <taxon>Fungi</taxon>
        <taxon>Dikarya</taxon>
        <taxon>Ascomycota</taxon>
        <taxon>Pezizomycotina</taxon>
        <taxon>Pezizomycetes</taxon>
        <taxon>Pezizales</taxon>
        <taxon>Pezizaceae</taxon>
        <taxon>Terfezia</taxon>
    </lineage>
</organism>
<feature type="domain" description="Helicase ATP-binding" evidence="6">
    <location>
        <begin position="1"/>
        <end position="105"/>
    </location>
</feature>
<dbReference type="GO" id="GO:0005737">
    <property type="term" value="C:cytoplasm"/>
    <property type="evidence" value="ECO:0007669"/>
    <property type="project" value="TreeGrafter"/>
</dbReference>
<feature type="non-terminal residue" evidence="7">
    <location>
        <position position="1"/>
    </location>
</feature>
<dbReference type="PANTHER" id="PTHR13710:SF105">
    <property type="entry name" value="ATP-DEPENDENT DNA HELICASE Q1"/>
    <property type="match status" value="1"/>
</dbReference>
<evidence type="ECO:0000256" key="2">
    <source>
        <dbReference type="ARBA" id="ARBA00023125"/>
    </source>
</evidence>
<dbReference type="EMBL" id="ML121696">
    <property type="protein sequence ID" value="RPB18112.1"/>
    <property type="molecule type" value="Genomic_DNA"/>
</dbReference>
<evidence type="ECO:0000256" key="3">
    <source>
        <dbReference type="ARBA" id="ARBA00023235"/>
    </source>
</evidence>
<dbReference type="Proteomes" id="UP000267821">
    <property type="component" value="Unassembled WGS sequence"/>
</dbReference>